<dbReference type="KEGG" id="uru:DSM104443_02418"/>
<evidence type="ECO:0000256" key="1">
    <source>
        <dbReference type="ARBA" id="ARBA00006987"/>
    </source>
</evidence>
<feature type="signal peptide" evidence="2">
    <location>
        <begin position="1"/>
        <end position="21"/>
    </location>
</feature>
<dbReference type="InterPro" id="IPR042100">
    <property type="entry name" value="Bug_dom1"/>
</dbReference>
<dbReference type="CDD" id="cd13578">
    <property type="entry name" value="PBP2_Bug27"/>
    <property type="match status" value="1"/>
</dbReference>
<dbReference type="Gene3D" id="3.40.190.10">
    <property type="entry name" value="Periplasmic binding protein-like II"/>
    <property type="match status" value="1"/>
</dbReference>
<evidence type="ECO:0000313" key="4">
    <source>
        <dbReference type="Proteomes" id="UP000501534"/>
    </source>
</evidence>
<protein>
    <recommendedName>
        <fullName evidence="5">Tripartite-type tricarboxylate transporter receptor subunit TctC</fullName>
    </recommendedName>
</protein>
<dbReference type="PANTHER" id="PTHR42928:SF5">
    <property type="entry name" value="BLR1237 PROTEIN"/>
    <property type="match status" value="1"/>
</dbReference>
<dbReference type="Proteomes" id="UP000501534">
    <property type="component" value="Chromosome"/>
</dbReference>
<keyword evidence="2" id="KW-0732">Signal</keyword>
<dbReference type="AlphaFoldDB" id="A0A6M4GY78"/>
<feature type="chain" id="PRO_5026934943" description="Tripartite-type tricarboxylate transporter receptor subunit TctC" evidence="2">
    <location>
        <begin position="22"/>
        <end position="321"/>
    </location>
</feature>
<evidence type="ECO:0000256" key="2">
    <source>
        <dbReference type="SAM" id="SignalP"/>
    </source>
</evidence>
<dbReference type="EMBL" id="CP053069">
    <property type="protein sequence ID" value="QJR11343.1"/>
    <property type="molecule type" value="Genomic_DNA"/>
</dbReference>
<dbReference type="InterPro" id="IPR005064">
    <property type="entry name" value="BUG"/>
</dbReference>
<comment type="similarity">
    <text evidence="1">Belongs to the UPF0065 (bug) family.</text>
</comment>
<evidence type="ECO:0000313" key="3">
    <source>
        <dbReference type="EMBL" id="QJR11343.1"/>
    </source>
</evidence>
<name>A0A6M4GY78_9PROT</name>
<gene>
    <name evidence="3" type="ORF">DSM104443_02418</name>
</gene>
<sequence>MKTITRALALTATLLAASAFAQDWPTKPIRLIVPFAPSGVADTSARTIAEALSQRLGQPVVVENKPGASGNIGTDQVARSAPDGYTLVLGFDGTMVINPHVFKDMPFDTLRDFAAVTKLGDAGLLLVAHPSLGVKSLAEFLTLAKTKPGPYPYGTSGTGGTPHLAGELLKQRTGVALEHIPYKGGGQAMTDVLGGQIPLVFTAIASAQQHVKSGKVIGLGVPSAKRSSSLPDVPTFIEAGLDGFEAVSWVGIFAPAKTPKAIVDKLQREIAAALQTPAVRDRYAVLGIDPVGNTPEQFTEQVKKDLARWGEVVKSAGIKIE</sequence>
<reference evidence="3 4" key="1">
    <citation type="submission" date="2020-04" db="EMBL/GenBank/DDBJ databases">
        <title>Usitatibacter rugosus gen. nov., sp. nov. and Usitatibacter palustris sp. nov., novel members of Usitatibacteraceae fam. nov. within the order Nitrosomonadales isolated from soil.</title>
        <authorList>
            <person name="Huber K.J."/>
            <person name="Neumann-Schaal M."/>
            <person name="Geppert A."/>
            <person name="Luckner M."/>
            <person name="Wanner G."/>
            <person name="Overmann J."/>
        </authorList>
    </citation>
    <scope>NUCLEOTIDE SEQUENCE [LARGE SCALE GENOMIC DNA]</scope>
    <source>
        <strain evidence="3 4">0125_3</strain>
    </source>
</reference>
<dbReference type="PIRSF" id="PIRSF017082">
    <property type="entry name" value="YflP"/>
    <property type="match status" value="1"/>
</dbReference>
<dbReference type="RefSeq" id="WP_171092612.1">
    <property type="nucleotide sequence ID" value="NZ_CP053069.1"/>
</dbReference>
<dbReference type="Pfam" id="PF03401">
    <property type="entry name" value="TctC"/>
    <property type="match status" value="1"/>
</dbReference>
<evidence type="ECO:0008006" key="5">
    <source>
        <dbReference type="Google" id="ProtNLM"/>
    </source>
</evidence>
<dbReference type="PANTHER" id="PTHR42928">
    <property type="entry name" value="TRICARBOXYLATE-BINDING PROTEIN"/>
    <property type="match status" value="1"/>
</dbReference>
<proteinExistence type="inferred from homology"/>
<dbReference type="Gene3D" id="3.40.190.150">
    <property type="entry name" value="Bordetella uptake gene, domain 1"/>
    <property type="match status" value="1"/>
</dbReference>
<dbReference type="SUPFAM" id="SSF53850">
    <property type="entry name" value="Periplasmic binding protein-like II"/>
    <property type="match status" value="1"/>
</dbReference>
<accession>A0A6M4GY78</accession>
<keyword evidence="4" id="KW-1185">Reference proteome</keyword>
<organism evidence="3 4">
    <name type="scientific">Usitatibacter rugosus</name>
    <dbReference type="NCBI Taxonomy" id="2732067"/>
    <lineage>
        <taxon>Bacteria</taxon>
        <taxon>Pseudomonadati</taxon>
        <taxon>Pseudomonadota</taxon>
        <taxon>Betaproteobacteria</taxon>
        <taxon>Nitrosomonadales</taxon>
        <taxon>Usitatibacteraceae</taxon>
        <taxon>Usitatibacter</taxon>
    </lineage>
</organism>